<sequence>MTMGDINEYREPLGEVEYPAEVKAALQAVTELPQDLDAQADFFDKIQTSLSNRLRDDQ</sequence>
<evidence type="ECO:0000313" key="1">
    <source>
        <dbReference type="EMBL" id="GMA37340.1"/>
    </source>
</evidence>
<comment type="caution">
    <text evidence="1">The sequence shown here is derived from an EMBL/GenBank/DDBJ whole genome shotgun (WGS) entry which is preliminary data.</text>
</comment>
<gene>
    <name evidence="1" type="ORF">GCM10025876_35440</name>
</gene>
<evidence type="ECO:0000313" key="2">
    <source>
        <dbReference type="Proteomes" id="UP001157125"/>
    </source>
</evidence>
<dbReference type="EMBL" id="BSUN01000001">
    <property type="protein sequence ID" value="GMA37340.1"/>
    <property type="molecule type" value="Genomic_DNA"/>
</dbReference>
<accession>A0ABQ6IHR1</accession>
<dbReference type="Proteomes" id="UP001157125">
    <property type="component" value="Unassembled WGS sequence"/>
</dbReference>
<name>A0ABQ6IHR1_9MICO</name>
<proteinExistence type="predicted"/>
<reference evidence="2" key="1">
    <citation type="journal article" date="2019" name="Int. J. Syst. Evol. Microbiol.">
        <title>The Global Catalogue of Microorganisms (GCM) 10K type strain sequencing project: providing services to taxonomists for standard genome sequencing and annotation.</title>
        <authorList>
            <consortium name="The Broad Institute Genomics Platform"/>
            <consortium name="The Broad Institute Genome Sequencing Center for Infectious Disease"/>
            <person name="Wu L."/>
            <person name="Ma J."/>
        </authorList>
    </citation>
    <scope>NUCLEOTIDE SEQUENCE [LARGE SCALE GENOMIC DNA]</scope>
    <source>
        <strain evidence="2">NBRC 112299</strain>
    </source>
</reference>
<protein>
    <submittedName>
        <fullName evidence="1">Uncharacterized protein</fullName>
    </submittedName>
</protein>
<keyword evidence="2" id="KW-1185">Reference proteome</keyword>
<organism evidence="1 2">
    <name type="scientific">Demequina litorisediminis</name>
    <dbReference type="NCBI Taxonomy" id="1849022"/>
    <lineage>
        <taxon>Bacteria</taxon>
        <taxon>Bacillati</taxon>
        <taxon>Actinomycetota</taxon>
        <taxon>Actinomycetes</taxon>
        <taxon>Micrococcales</taxon>
        <taxon>Demequinaceae</taxon>
        <taxon>Demequina</taxon>
    </lineage>
</organism>